<gene>
    <name evidence="1" type="ORF">BDU57DRAFT_208588</name>
</gene>
<dbReference type="AlphaFoldDB" id="A0A6A5QJS1"/>
<evidence type="ECO:0000313" key="1">
    <source>
        <dbReference type="EMBL" id="KAF1915855.1"/>
    </source>
</evidence>
<proteinExistence type="predicted"/>
<sequence length="76" mass="8549">MRLRCFKDCIDRPALTAGPPSVLWGPVATLVHDADDFCEWCTAIGHLGKPPVIHSSAAWNPYFFCLRWAKLPVLIR</sequence>
<keyword evidence="2" id="KW-1185">Reference proteome</keyword>
<protein>
    <submittedName>
        <fullName evidence="1">Uncharacterized protein</fullName>
    </submittedName>
</protein>
<accession>A0A6A5QJS1</accession>
<dbReference type="EMBL" id="ML979135">
    <property type="protein sequence ID" value="KAF1915855.1"/>
    <property type="molecule type" value="Genomic_DNA"/>
</dbReference>
<organism evidence="1 2">
    <name type="scientific">Ampelomyces quisqualis</name>
    <name type="common">Powdery mildew agent</name>
    <dbReference type="NCBI Taxonomy" id="50730"/>
    <lineage>
        <taxon>Eukaryota</taxon>
        <taxon>Fungi</taxon>
        <taxon>Dikarya</taxon>
        <taxon>Ascomycota</taxon>
        <taxon>Pezizomycotina</taxon>
        <taxon>Dothideomycetes</taxon>
        <taxon>Pleosporomycetidae</taxon>
        <taxon>Pleosporales</taxon>
        <taxon>Pleosporineae</taxon>
        <taxon>Phaeosphaeriaceae</taxon>
        <taxon>Ampelomyces</taxon>
    </lineage>
</organism>
<reference evidence="1" key="1">
    <citation type="journal article" date="2020" name="Stud. Mycol.">
        <title>101 Dothideomycetes genomes: a test case for predicting lifestyles and emergence of pathogens.</title>
        <authorList>
            <person name="Haridas S."/>
            <person name="Albert R."/>
            <person name="Binder M."/>
            <person name="Bloem J."/>
            <person name="Labutti K."/>
            <person name="Salamov A."/>
            <person name="Andreopoulos B."/>
            <person name="Baker S."/>
            <person name="Barry K."/>
            <person name="Bills G."/>
            <person name="Bluhm B."/>
            <person name="Cannon C."/>
            <person name="Castanera R."/>
            <person name="Culley D."/>
            <person name="Daum C."/>
            <person name="Ezra D."/>
            <person name="Gonzalez J."/>
            <person name="Henrissat B."/>
            <person name="Kuo A."/>
            <person name="Liang C."/>
            <person name="Lipzen A."/>
            <person name="Lutzoni F."/>
            <person name="Magnuson J."/>
            <person name="Mondo S."/>
            <person name="Nolan M."/>
            <person name="Ohm R."/>
            <person name="Pangilinan J."/>
            <person name="Park H.-J."/>
            <person name="Ramirez L."/>
            <person name="Alfaro M."/>
            <person name="Sun H."/>
            <person name="Tritt A."/>
            <person name="Yoshinaga Y."/>
            <person name="Zwiers L.-H."/>
            <person name="Turgeon B."/>
            <person name="Goodwin S."/>
            <person name="Spatafora J."/>
            <person name="Crous P."/>
            <person name="Grigoriev I."/>
        </authorList>
    </citation>
    <scope>NUCLEOTIDE SEQUENCE</scope>
    <source>
        <strain evidence="1">HMLAC05119</strain>
    </source>
</reference>
<name>A0A6A5QJS1_AMPQU</name>
<evidence type="ECO:0000313" key="2">
    <source>
        <dbReference type="Proteomes" id="UP000800096"/>
    </source>
</evidence>
<dbReference type="Proteomes" id="UP000800096">
    <property type="component" value="Unassembled WGS sequence"/>
</dbReference>